<evidence type="ECO:0000313" key="2">
    <source>
        <dbReference type="EMBL" id="MCG7948303.1"/>
    </source>
</evidence>
<organism evidence="2 3">
    <name type="scientific">Candidatus Thiodiazotropha taylori</name>
    <dbReference type="NCBI Taxonomy" id="2792791"/>
    <lineage>
        <taxon>Bacteria</taxon>
        <taxon>Pseudomonadati</taxon>
        <taxon>Pseudomonadota</taxon>
        <taxon>Gammaproteobacteria</taxon>
        <taxon>Chromatiales</taxon>
        <taxon>Sedimenticolaceae</taxon>
        <taxon>Candidatus Thiodiazotropha</taxon>
    </lineage>
</organism>
<sequence>MAQRHSTISITILILLLIQAPLVMAWSKACGMSADAQMSSMSGPMEHHCHDMDSMIELADCESMHCLFCGFTVQLQLQPVTFAVSHILYISEGRVPAPPRPEQPVELRPPKRSPLAWALAA</sequence>
<dbReference type="Proteomes" id="UP000886667">
    <property type="component" value="Unassembled WGS sequence"/>
</dbReference>
<evidence type="ECO:0008006" key="4">
    <source>
        <dbReference type="Google" id="ProtNLM"/>
    </source>
</evidence>
<proteinExistence type="predicted"/>
<evidence type="ECO:0000313" key="3">
    <source>
        <dbReference type="Proteomes" id="UP000886667"/>
    </source>
</evidence>
<dbReference type="AlphaFoldDB" id="A0A9E4T4B2"/>
<name>A0A9E4T4B2_9GAMM</name>
<feature type="region of interest" description="Disordered" evidence="1">
    <location>
        <begin position="94"/>
        <end position="113"/>
    </location>
</feature>
<dbReference type="EMBL" id="JAEPCM010000670">
    <property type="protein sequence ID" value="MCG7948303.1"/>
    <property type="molecule type" value="Genomic_DNA"/>
</dbReference>
<comment type="caution">
    <text evidence="2">The sequence shown here is derived from an EMBL/GenBank/DDBJ whole genome shotgun (WGS) entry which is preliminary data.</text>
</comment>
<protein>
    <recommendedName>
        <fullName evidence="4">DUF2946 domain-containing protein</fullName>
    </recommendedName>
</protein>
<gene>
    <name evidence="2" type="ORF">JAZ07_18330</name>
</gene>
<reference evidence="2" key="1">
    <citation type="journal article" date="2021" name="Proc. Natl. Acad. Sci. U.S.A.">
        <title>Global biogeography of chemosynthetic symbionts reveals both localized and globally distributed symbiont groups. .</title>
        <authorList>
            <person name="Osvatic J.T."/>
            <person name="Wilkins L.G.E."/>
            <person name="Leibrecht L."/>
            <person name="Leray M."/>
            <person name="Zauner S."/>
            <person name="Polzin J."/>
            <person name="Camacho Y."/>
            <person name="Gros O."/>
            <person name="van Gils J.A."/>
            <person name="Eisen J.A."/>
            <person name="Petersen J.M."/>
            <person name="Yuen B."/>
        </authorList>
    </citation>
    <scope>NUCLEOTIDE SEQUENCE</scope>
    <source>
        <strain evidence="2">MAGclacostrist064TRANS</strain>
    </source>
</reference>
<evidence type="ECO:0000256" key="1">
    <source>
        <dbReference type="SAM" id="MobiDB-lite"/>
    </source>
</evidence>
<accession>A0A9E4T4B2</accession>